<proteinExistence type="inferred from homology"/>
<keyword evidence="10" id="KW-0282">Flagellum</keyword>
<dbReference type="GO" id="GO:0045892">
    <property type="term" value="P:negative regulation of DNA-templated transcription"/>
    <property type="evidence" value="ECO:0007669"/>
    <property type="project" value="InterPro"/>
</dbReference>
<dbReference type="Pfam" id="PF04316">
    <property type="entry name" value="FlgM"/>
    <property type="match status" value="1"/>
</dbReference>
<sequence>MKIISTALSNTLPNTDLTANNRLQKSEASDTDPAVSNTLELNDSLQGANASTADIDMNRVNEIRQAISDGTLQVDSSRIFDGMAESVMEMNGQATE</sequence>
<evidence type="ECO:0000256" key="4">
    <source>
        <dbReference type="ARBA" id="ARBA00022795"/>
    </source>
</evidence>
<reference evidence="10 11" key="1">
    <citation type="submission" date="2020-06" db="EMBL/GenBank/DDBJ databases">
        <title>Pseudomonas eucalypticola sp. nov., an endophyte of Eucalyptus dunnii leaves with biocontrol ability of eucalyptus leaf blight.</title>
        <authorList>
            <person name="Liu Y."/>
            <person name="Song Z."/>
            <person name="Zeng H."/>
            <person name="Lu M."/>
            <person name="Wang X."/>
            <person name="Lian X."/>
            <person name="Zhang Q."/>
        </authorList>
    </citation>
    <scope>NUCLEOTIDE SEQUENCE [LARGE SCALE GENOMIC DNA]</scope>
    <source>
        <strain evidence="10 11">NP-1</strain>
    </source>
</reference>
<gene>
    <name evidence="10" type="primary">flgM</name>
    <name evidence="10" type="ORF">HWQ56_27530</name>
</gene>
<keyword evidence="10" id="KW-0969">Cilium</keyword>
<keyword evidence="10" id="KW-0966">Cell projection</keyword>
<evidence type="ECO:0000256" key="2">
    <source>
        <dbReference type="ARBA" id="ARBA00017823"/>
    </source>
</evidence>
<keyword evidence="3" id="KW-0678">Repressor</keyword>
<dbReference type="EMBL" id="CP056030">
    <property type="protein sequence ID" value="QKZ07331.1"/>
    <property type="molecule type" value="Genomic_DNA"/>
</dbReference>
<evidence type="ECO:0000256" key="8">
    <source>
        <dbReference type="ARBA" id="ARBA00030117"/>
    </source>
</evidence>
<keyword evidence="5" id="KW-0805">Transcription regulation</keyword>
<dbReference type="InterPro" id="IPR007412">
    <property type="entry name" value="FlgM"/>
</dbReference>
<evidence type="ECO:0000256" key="6">
    <source>
        <dbReference type="ARBA" id="ARBA00023163"/>
    </source>
</evidence>
<name>A0A7D5I124_9PSED</name>
<accession>A0A7D5I124</accession>
<evidence type="ECO:0000256" key="3">
    <source>
        <dbReference type="ARBA" id="ARBA00022491"/>
    </source>
</evidence>
<comment type="function">
    <text evidence="7">Responsible for the coupling of flagellin expression to flagellar assembly by preventing expression of the flagellin genes when a component of the middle class of proteins is defective. It negatively regulates flagellar genes by inhibiting the activity of FliA by directly binding to FliA.</text>
</comment>
<dbReference type="SUPFAM" id="SSF101498">
    <property type="entry name" value="Anti-sigma factor FlgM"/>
    <property type="match status" value="1"/>
</dbReference>
<dbReference type="InterPro" id="IPR035890">
    <property type="entry name" value="Anti-sigma-28_factor_FlgM_sf"/>
</dbReference>
<keyword evidence="4" id="KW-1005">Bacterial flagellum biogenesis</keyword>
<keyword evidence="6" id="KW-0804">Transcription</keyword>
<evidence type="ECO:0000313" key="11">
    <source>
        <dbReference type="Proteomes" id="UP000509568"/>
    </source>
</evidence>
<dbReference type="Proteomes" id="UP000509568">
    <property type="component" value="Chromosome"/>
</dbReference>
<dbReference type="KEGG" id="pez:HWQ56_27530"/>
<evidence type="ECO:0000256" key="7">
    <source>
        <dbReference type="ARBA" id="ARBA00024739"/>
    </source>
</evidence>
<dbReference type="InterPro" id="IPR031316">
    <property type="entry name" value="FlgM_C"/>
</dbReference>
<keyword evidence="11" id="KW-1185">Reference proteome</keyword>
<comment type="similarity">
    <text evidence="1">Belongs to the FlgM family.</text>
</comment>
<evidence type="ECO:0000313" key="10">
    <source>
        <dbReference type="EMBL" id="QKZ07331.1"/>
    </source>
</evidence>
<organism evidence="10 11">
    <name type="scientific">Pseudomonas eucalypticola</name>
    <dbReference type="NCBI Taxonomy" id="2599595"/>
    <lineage>
        <taxon>Bacteria</taxon>
        <taxon>Pseudomonadati</taxon>
        <taxon>Pseudomonadota</taxon>
        <taxon>Gammaproteobacteria</taxon>
        <taxon>Pseudomonadales</taxon>
        <taxon>Pseudomonadaceae</taxon>
        <taxon>Pseudomonas</taxon>
    </lineage>
</organism>
<dbReference type="AlphaFoldDB" id="A0A7D5I124"/>
<evidence type="ECO:0000256" key="1">
    <source>
        <dbReference type="ARBA" id="ARBA00005322"/>
    </source>
</evidence>
<dbReference type="GO" id="GO:0044781">
    <property type="term" value="P:bacterial-type flagellum organization"/>
    <property type="evidence" value="ECO:0007669"/>
    <property type="project" value="UniProtKB-KW"/>
</dbReference>
<dbReference type="RefSeq" id="WP_158157413.1">
    <property type="nucleotide sequence ID" value="NZ_CP056030.1"/>
</dbReference>
<evidence type="ECO:0000259" key="9">
    <source>
        <dbReference type="Pfam" id="PF04316"/>
    </source>
</evidence>
<protein>
    <recommendedName>
        <fullName evidence="2">Negative regulator of flagellin synthesis</fullName>
    </recommendedName>
    <alternativeName>
        <fullName evidence="8">Anti-sigma-28 factor</fullName>
    </alternativeName>
</protein>
<dbReference type="NCBIfam" id="TIGR03824">
    <property type="entry name" value="FlgM_jcvi"/>
    <property type="match status" value="1"/>
</dbReference>
<feature type="domain" description="Anti-sigma-28 factor FlgM C-terminal" evidence="9">
    <location>
        <begin position="45"/>
        <end position="84"/>
    </location>
</feature>
<evidence type="ECO:0000256" key="5">
    <source>
        <dbReference type="ARBA" id="ARBA00023015"/>
    </source>
</evidence>